<evidence type="ECO:0000256" key="2">
    <source>
        <dbReference type="SAM" id="SignalP"/>
    </source>
</evidence>
<dbReference type="PROSITE" id="PS51257">
    <property type="entry name" value="PROKAR_LIPOPROTEIN"/>
    <property type="match status" value="1"/>
</dbReference>
<evidence type="ECO:0000256" key="1">
    <source>
        <dbReference type="SAM" id="MobiDB-lite"/>
    </source>
</evidence>
<evidence type="ECO:0008006" key="5">
    <source>
        <dbReference type="Google" id="ProtNLM"/>
    </source>
</evidence>
<gene>
    <name evidence="3" type="ORF">Q5H93_18280</name>
</gene>
<keyword evidence="4" id="KW-1185">Reference proteome</keyword>
<protein>
    <recommendedName>
        <fullName evidence="5">PepSY domain-containing protein</fullName>
    </recommendedName>
</protein>
<reference evidence="3" key="1">
    <citation type="submission" date="2023-07" db="EMBL/GenBank/DDBJ databases">
        <authorList>
            <person name="Kim M.K."/>
        </authorList>
    </citation>
    <scope>NUCLEOTIDE SEQUENCE</scope>
    <source>
        <strain evidence="3">ASUV-10-1</strain>
    </source>
</reference>
<dbReference type="EMBL" id="JAUQSY010000013">
    <property type="protein sequence ID" value="MDO7876699.1"/>
    <property type="molecule type" value="Genomic_DNA"/>
</dbReference>
<organism evidence="3 4">
    <name type="scientific">Hymenobacter aranciens</name>
    <dbReference type="NCBI Taxonomy" id="3063996"/>
    <lineage>
        <taxon>Bacteria</taxon>
        <taxon>Pseudomonadati</taxon>
        <taxon>Bacteroidota</taxon>
        <taxon>Cytophagia</taxon>
        <taxon>Cytophagales</taxon>
        <taxon>Hymenobacteraceae</taxon>
        <taxon>Hymenobacter</taxon>
    </lineage>
</organism>
<proteinExistence type="predicted"/>
<name>A0ABT9BG75_9BACT</name>
<evidence type="ECO:0000313" key="3">
    <source>
        <dbReference type="EMBL" id="MDO7876699.1"/>
    </source>
</evidence>
<feature type="chain" id="PRO_5045527400" description="PepSY domain-containing protein" evidence="2">
    <location>
        <begin position="23"/>
        <end position="117"/>
    </location>
</feature>
<keyword evidence="2" id="KW-0732">Signal</keyword>
<accession>A0ABT9BG75</accession>
<comment type="caution">
    <text evidence="3">The sequence shown here is derived from an EMBL/GenBank/DDBJ whole genome shotgun (WGS) entry which is preliminary data.</text>
</comment>
<feature type="region of interest" description="Disordered" evidence="1">
    <location>
        <begin position="22"/>
        <end position="47"/>
    </location>
</feature>
<sequence>MRTSSLLPLLALAATFAACQPAATETTTDNPTTEAAPPAAAPSTAVTDHAAARAAVARYLQGQPDAQLYVVDSARVVDVDTHWQVLVPRTDWAKRMPNRARFEVDKVNGMVQSLPVK</sequence>
<feature type="signal peptide" evidence="2">
    <location>
        <begin position="1"/>
        <end position="22"/>
    </location>
</feature>
<evidence type="ECO:0000313" key="4">
    <source>
        <dbReference type="Proteomes" id="UP001176429"/>
    </source>
</evidence>
<dbReference type="RefSeq" id="WP_305008080.1">
    <property type="nucleotide sequence ID" value="NZ_JAUQSY010000013.1"/>
</dbReference>
<dbReference type="Proteomes" id="UP001176429">
    <property type="component" value="Unassembled WGS sequence"/>
</dbReference>